<name>A0A078AK12_STYLE</name>
<dbReference type="EMBL" id="CCKQ01010978">
    <property type="protein sequence ID" value="CDW82509.1"/>
    <property type="molecule type" value="Genomic_DNA"/>
</dbReference>
<reference evidence="1 2" key="1">
    <citation type="submission" date="2014-06" db="EMBL/GenBank/DDBJ databases">
        <authorList>
            <person name="Swart Estienne"/>
        </authorList>
    </citation>
    <scope>NUCLEOTIDE SEQUENCE [LARGE SCALE GENOMIC DNA]</scope>
    <source>
        <strain evidence="1 2">130c</strain>
    </source>
</reference>
<accession>A0A078AK12</accession>
<evidence type="ECO:0000313" key="2">
    <source>
        <dbReference type="Proteomes" id="UP000039865"/>
    </source>
</evidence>
<dbReference type="AlphaFoldDB" id="A0A078AK12"/>
<dbReference type="InParanoid" id="A0A078AK12"/>
<evidence type="ECO:0000313" key="1">
    <source>
        <dbReference type="EMBL" id="CDW82509.1"/>
    </source>
</evidence>
<gene>
    <name evidence="1" type="primary">Contig1908.g2074</name>
    <name evidence="1" type="ORF">STYLEM_11542</name>
</gene>
<dbReference type="Proteomes" id="UP000039865">
    <property type="component" value="Unassembled WGS sequence"/>
</dbReference>
<proteinExistence type="predicted"/>
<keyword evidence="2" id="KW-1185">Reference proteome</keyword>
<organism evidence="1 2">
    <name type="scientific">Stylonychia lemnae</name>
    <name type="common">Ciliate</name>
    <dbReference type="NCBI Taxonomy" id="5949"/>
    <lineage>
        <taxon>Eukaryota</taxon>
        <taxon>Sar</taxon>
        <taxon>Alveolata</taxon>
        <taxon>Ciliophora</taxon>
        <taxon>Intramacronucleata</taxon>
        <taxon>Spirotrichea</taxon>
        <taxon>Stichotrichia</taxon>
        <taxon>Sporadotrichida</taxon>
        <taxon>Oxytrichidae</taxon>
        <taxon>Stylonychinae</taxon>
        <taxon>Stylonychia</taxon>
    </lineage>
</organism>
<protein>
    <submittedName>
        <fullName evidence="1">Uncharacterized protein</fullName>
    </submittedName>
</protein>
<sequence>MDDYFETIPKEFELDAPAWVWNPHPWSYKIQFEQGNRYDANRNWFTKSSRVPRDYQLKTPGPGNENIQNCIQTNRGKQWVRYNLENRSNRNTKIVQIQSYYGQSFKKKEEPIEACKYQLNYAKINKRIYFPMKRQ</sequence>